<evidence type="ECO:0000313" key="1">
    <source>
        <dbReference type="EMBL" id="KAJ9063132.1"/>
    </source>
</evidence>
<evidence type="ECO:0000313" key="2">
    <source>
        <dbReference type="Proteomes" id="UP001165960"/>
    </source>
</evidence>
<organism evidence="1 2">
    <name type="scientific">Entomophthora muscae</name>
    <dbReference type="NCBI Taxonomy" id="34485"/>
    <lineage>
        <taxon>Eukaryota</taxon>
        <taxon>Fungi</taxon>
        <taxon>Fungi incertae sedis</taxon>
        <taxon>Zoopagomycota</taxon>
        <taxon>Entomophthoromycotina</taxon>
        <taxon>Entomophthoromycetes</taxon>
        <taxon>Entomophthorales</taxon>
        <taxon>Entomophthoraceae</taxon>
        <taxon>Entomophthora</taxon>
    </lineage>
</organism>
<dbReference type="EMBL" id="QTSX02004978">
    <property type="protein sequence ID" value="KAJ9063132.1"/>
    <property type="molecule type" value="Genomic_DNA"/>
</dbReference>
<keyword evidence="2" id="KW-1185">Reference proteome</keyword>
<accession>A0ACC2SLI1</accession>
<name>A0ACC2SLI1_9FUNG</name>
<dbReference type="Proteomes" id="UP001165960">
    <property type="component" value="Unassembled WGS sequence"/>
</dbReference>
<gene>
    <name evidence="1" type="ORF">DSO57_1003264</name>
</gene>
<comment type="caution">
    <text evidence="1">The sequence shown here is derived from an EMBL/GenBank/DDBJ whole genome shotgun (WGS) entry which is preliminary data.</text>
</comment>
<sequence length="279" mass="32503">MLPTKMNPEQFNYYSNDNNSIQDYVHPMYTTSVDNPQYFDFKDDPMPFAGYQFADMHEVLNSDMYAAQRNSPPFMYYPSHPFQDTMHDARYAVDQPIGQPLLVHDSMRLLSMPEINIANSPCPVEFSVEKAMDCIMTHPPPKSRGRRASTRSETYDTTRHFMCSMKDCNKVFKRSEHLKRHVRSIHTLEKPFPCPTCGKTFSRTDNLNQHVRIHSRPKTKVSTIRSRQAHHPYTNGQLDALVNYMPFYSPPDHFSTAEIPTTQYPDQFHHPAMEPISFQ</sequence>
<reference evidence="1" key="1">
    <citation type="submission" date="2022-04" db="EMBL/GenBank/DDBJ databases">
        <title>Genome of the entomopathogenic fungus Entomophthora muscae.</title>
        <authorList>
            <person name="Elya C."/>
            <person name="Lovett B.R."/>
            <person name="Lee E."/>
            <person name="Macias A.M."/>
            <person name="Hajek A.E."/>
            <person name="De Bivort B.L."/>
            <person name="Kasson M.T."/>
            <person name="De Fine Licht H.H."/>
            <person name="Stajich J.E."/>
        </authorList>
    </citation>
    <scope>NUCLEOTIDE SEQUENCE</scope>
    <source>
        <strain evidence="1">Berkeley</strain>
    </source>
</reference>
<protein>
    <submittedName>
        <fullName evidence="1">Uncharacterized protein</fullName>
    </submittedName>
</protein>
<proteinExistence type="predicted"/>